<name>A0A7J3ZJ71_9CREN</name>
<dbReference type="Gene3D" id="3.40.50.1010">
    <property type="entry name" value="5'-nuclease"/>
    <property type="match status" value="1"/>
</dbReference>
<dbReference type="EMBL" id="DRZC01000026">
    <property type="protein sequence ID" value="HHQ80176.1"/>
    <property type="molecule type" value="Genomic_DNA"/>
</dbReference>
<gene>
    <name evidence="2" type="ORF">ENM78_01750</name>
</gene>
<protein>
    <submittedName>
        <fullName evidence="2">DNA-binding protein</fullName>
    </submittedName>
</protein>
<dbReference type="SUPFAM" id="SSF88723">
    <property type="entry name" value="PIN domain-like"/>
    <property type="match status" value="1"/>
</dbReference>
<dbReference type="AlphaFoldDB" id="A0A7J3ZJ71"/>
<feature type="domain" description="PIN" evidence="1">
    <location>
        <begin position="12"/>
        <end position="113"/>
    </location>
</feature>
<dbReference type="InterPro" id="IPR002716">
    <property type="entry name" value="PIN_dom"/>
</dbReference>
<dbReference type="Pfam" id="PF17146">
    <property type="entry name" value="PIN_6"/>
    <property type="match status" value="1"/>
</dbReference>
<sequence length="140" mass="15739">MKDSLEKRECTRVFVLDTSAFLSGLPLVLTEECIYTTPEVVEEVKDQESRTKLEISLESKRVLVVEPPRRMTTKLGFKGLSLADASILNLALEFKARGAREVIVVTDDYALQRAAGILGLKYMPVRTLGIDKSPRKKERI</sequence>
<evidence type="ECO:0000313" key="2">
    <source>
        <dbReference type="EMBL" id="HHQ80176.1"/>
    </source>
</evidence>
<organism evidence="2">
    <name type="scientific">Fervidicoccus fontis</name>
    <dbReference type="NCBI Taxonomy" id="683846"/>
    <lineage>
        <taxon>Archaea</taxon>
        <taxon>Thermoproteota</taxon>
        <taxon>Thermoprotei</taxon>
        <taxon>Fervidicoccales</taxon>
        <taxon>Fervidicoccaceae</taxon>
        <taxon>Fervidicoccus</taxon>
    </lineage>
</organism>
<proteinExistence type="predicted"/>
<keyword evidence="2" id="KW-0238">DNA-binding</keyword>
<dbReference type="InterPro" id="IPR029060">
    <property type="entry name" value="PIN-like_dom_sf"/>
</dbReference>
<dbReference type="GO" id="GO:0003677">
    <property type="term" value="F:DNA binding"/>
    <property type="evidence" value="ECO:0007669"/>
    <property type="project" value="UniProtKB-KW"/>
</dbReference>
<dbReference type="CDD" id="cd09876">
    <property type="entry name" value="PIN_Nob1-like"/>
    <property type="match status" value="1"/>
</dbReference>
<accession>A0A7J3ZJ71</accession>
<dbReference type="InterPro" id="IPR033411">
    <property type="entry name" value="Ribonuclease_PIN"/>
</dbReference>
<evidence type="ECO:0000259" key="1">
    <source>
        <dbReference type="SMART" id="SM00670"/>
    </source>
</evidence>
<dbReference type="SMART" id="SM00670">
    <property type="entry name" value="PINc"/>
    <property type="match status" value="1"/>
</dbReference>
<reference evidence="2" key="1">
    <citation type="journal article" date="2020" name="mSystems">
        <title>Genome- and Community-Level Interaction Insights into Carbon Utilization and Element Cycling Functions of Hydrothermarchaeota in Hydrothermal Sediment.</title>
        <authorList>
            <person name="Zhou Z."/>
            <person name="Liu Y."/>
            <person name="Xu W."/>
            <person name="Pan J."/>
            <person name="Luo Z.H."/>
            <person name="Li M."/>
        </authorList>
    </citation>
    <scope>NUCLEOTIDE SEQUENCE [LARGE SCALE GENOMIC DNA]</scope>
    <source>
        <strain evidence="2">SpSt-1116</strain>
    </source>
</reference>
<comment type="caution">
    <text evidence="2">The sequence shown here is derived from an EMBL/GenBank/DDBJ whole genome shotgun (WGS) entry which is preliminary data.</text>
</comment>